<dbReference type="STRING" id="1034346.GCA_000313565_00598"/>
<protein>
    <submittedName>
        <fullName evidence="5">BglG family transcriptional antiterminator</fullName>
    </submittedName>
</protein>
<dbReference type="Proteomes" id="UP000247612">
    <property type="component" value="Unassembled WGS sequence"/>
</dbReference>
<dbReference type="OrthoDB" id="9813552at2"/>
<dbReference type="InterPro" id="IPR036634">
    <property type="entry name" value="PRD_sf"/>
</dbReference>
<dbReference type="SUPFAM" id="SSF50151">
    <property type="entry name" value="SacY-like RNA-binding domain"/>
    <property type="match status" value="1"/>
</dbReference>
<keyword evidence="2" id="KW-0805">Transcription regulation</keyword>
<proteinExistence type="predicted"/>
<dbReference type="Pfam" id="PF03123">
    <property type="entry name" value="CAT_RBD"/>
    <property type="match status" value="1"/>
</dbReference>
<feature type="domain" description="PRD" evidence="4">
    <location>
        <begin position="68"/>
        <end position="173"/>
    </location>
</feature>
<dbReference type="InterPro" id="IPR050661">
    <property type="entry name" value="BglG_antiterminators"/>
</dbReference>
<dbReference type="GO" id="GO:0003723">
    <property type="term" value="F:RNA binding"/>
    <property type="evidence" value="ECO:0007669"/>
    <property type="project" value="InterPro"/>
</dbReference>
<gene>
    <name evidence="5" type="ORF">DES51_1054</name>
</gene>
<evidence type="ECO:0000313" key="5">
    <source>
        <dbReference type="EMBL" id="PXX79534.1"/>
    </source>
</evidence>
<dbReference type="RefSeq" id="WP_022936904.1">
    <property type="nucleotide sequence ID" value="NZ_CABKRQ010000002.1"/>
</dbReference>
<evidence type="ECO:0000256" key="3">
    <source>
        <dbReference type="ARBA" id="ARBA00023163"/>
    </source>
</evidence>
<dbReference type="PANTHER" id="PTHR30185">
    <property type="entry name" value="CRYPTIC BETA-GLUCOSIDE BGL OPERON ANTITERMINATOR"/>
    <property type="match status" value="1"/>
</dbReference>
<dbReference type="InterPro" id="IPR011608">
    <property type="entry name" value="PRD"/>
</dbReference>
<dbReference type="Pfam" id="PF00874">
    <property type="entry name" value="PRD"/>
    <property type="match status" value="2"/>
</dbReference>
<dbReference type="Gene3D" id="1.10.1790.10">
    <property type="entry name" value="PRD domain"/>
    <property type="match status" value="2"/>
</dbReference>
<accession>A0A318KND1</accession>
<dbReference type="GO" id="GO:0006355">
    <property type="term" value="P:regulation of DNA-templated transcription"/>
    <property type="evidence" value="ECO:0007669"/>
    <property type="project" value="InterPro"/>
</dbReference>
<evidence type="ECO:0000256" key="2">
    <source>
        <dbReference type="ARBA" id="ARBA00023015"/>
    </source>
</evidence>
<dbReference type="SMART" id="SM01061">
    <property type="entry name" value="CAT_RBD"/>
    <property type="match status" value="1"/>
</dbReference>
<evidence type="ECO:0000259" key="4">
    <source>
        <dbReference type="PROSITE" id="PS51372"/>
    </source>
</evidence>
<name>A0A318KND1_9FIRM</name>
<evidence type="ECO:0000313" key="6">
    <source>
        <dbReference type="Proteomes" id="UP000247612"/>
    </source>
</evidence>
<dbReference type="InterPro" id="IPR004341">
    <property type="entry name" value="CAT_RNA-bd_dom"/>
</dbReference>
<sequence>MNNYQITKLINNNVVFSQDEEQNEIILFGKAIGFGKKSGDLVEAAQVLKIFAAADPKEKNYLSNLVEDINPIYIDIASEIISLFESRLEVKVNDMMMISLSDHISNAVANKKDGFELPLDIIQEVKNIYPKEFMIAKAGLGIVERETGVSLSEDEAGYIVLHYISSQGNTFRSDTKYRLLFQERIISDIEEYLNVKLDRSSLYYTRFLTHLSFLAARIHDGNFSSEGNSSLYKIFIKEHPELEGCVEKNVQTIADEFHVVINEEEKGYLAVHINNMLKSIQRGDKQ</sequence>
<comment type="caution">
    <text evidence="5">The sequence shown here is derived from an EMBL/GenBank/DDBJ whole genome shotgun (WGS) entry which is preliminary data.</text>
</comment>
<dbReference type="SUPFAM" id="SSF63520">
    <property type="entry name" value="PTS-regulatory domain, PRD"/>
    <property type="match status" value="2"/>
</dbReference>
<dbReference type="Gene3D" id="2.30.24.10">
    <property type="entry name" value="CAT RNA-binding domain"/>
    <property type="match status" value="1"/>
</dbReference>
<keyword evidence="3" id="KW-0804">Transcription</keyword>
<dbReference type="EMBL" id="QJKH01000005">
    <property type="protein sequence ID" value="PXX79534.1"/>
    <property type="molecule type" value="Genomic_DNA"/>
</dbReference>
<reference evidence="5 6" key="1">
    <citation type="submission" date="2018-05" db="EMBL/GenBank/DDBJ databases">
        <title>Genomic Encyclopedia of Type Strains, Phase IV (KMG-IV): sequencing the most valuable type-strain genomes for metagenomic binning, comparative biology and taxonomic classification.</title>
        <authorList>
            <person name="Goeker M."/>
        </authorList>
    </citation>
    <scope>NUCLEOTIDE SEQUENCE [LARGE SCALE GENOMIC DNA]</scope>
    <source>
        <strain evidence="5 6">JC118</strain>
    </source>
</reference>
<dbReference type="InterPro" id="IPR036650">
    <property type="entry name" value="CAT_RNA-bd_dom_sf"/>
</dbReference>
<keyword evidence="1" id="KW-0677">Repeat</keyword>
<organism evidence="5 6">
    <name type="scientific">Dielma fastidiosa</name>
    <dbReference type="NCBI Taxonomy" id="1034346"/>
    <lineage>
        <taxon>Bacteria</taxon>
        <taxon>Bacillati</taxon>
        <taxon>Bacillota</taxon>
        <taxon>Erysipelotrichia</taxon>
        <taxon>Erysipelotrichales</taxon>
        <taxon>Erysipelotrichaceae</taxon>
        <taxon>Dielma</taxon>
    </lineage>
</organism>
<keyword evidence="6" id="KW-1185">Reference proteome</keyword>
<dbReference type="PROSITE" id="PS51372">
    <property type="entry name" value="PRD_2"/>
    <property type="match status" value="2"/>
</dbReference>
<evidence type="ECO:0000256" key="1">
    <source>
        <dbReference type="ARBA" id="ARBA00022737"/>
    </source>
</evidence>
<feature type="domain" description="PRD" evidence="4">
    <location>
        <begin position="174"/>
        <end position="283"/>
    </location>
</feature>
<dbReference type="AlphaFoldDB" id="A0A318KND1"/>
<dbReference type="PANTHER" id="PTHR30185:SF18">
    <property type="entry name" value="TRANSCRIPTIONAL REGULATOR MTLR"/>
    <property type="match status" value="1"/>
</dbReference>